<protein>
    <recommendedName>
        <fullName evidence="4">Lipoprotein</fullName>
    </recommendedName>
</protein>
<feature type="signal peptide" evidence="1">
    <location>
        <begin position="1"/>
        <end position="28"/>
    </location>
</feature>
<dbReference type="Proteomes" id="UP000007473">
    <property type="component" value="Chromosome"/>
</dbReference>
<evidence type="ECO:0008006" key="4">
    <source>
        <dbReference type="Google" id="ProtNLM"/>
    </source>
</evidence>
<gene>
    <name evidence="2" type="ordered locus">MfeM64YM_0486</name>
</gene>
<proteinExistence type="predicted"/>
<reference evidence="2 3" key="1">
    <citation type="journal article" date="2011" name="J. Bacteriol.">
        <title>Genome sequence of the repetitive-sequence-rich Mycoplasma fermentans strain M64.</title>
        <authorList>
            <person name="Shu H.W."/>
            <person name="Liu T.T."/>
            <person name="Chang H.Y."/>
            <person name="Liu Y.M."/>
            <person name="Wu K.M."/>
            <person name="Shu H.Y."/>
            <person name="Tsai S.F."/>
            <person name="Hsiao K.J."/>
            <person name="Hu W.S."/>
            <person name="Ng W.V."/>
        </authorList>
    </citation>
    <scope>NUCLEOTIDE SEQUENCE [LARGE SCALE GENOMIC DNA]</scope>
    <source>
        <strain evidence="2 3">M64</strain>
    </source>
</reference>
<dbReference type="NCBIfam" id="NF045961">
    <property type="entry name" value="MAG5150_fam_LP"/>
    <property type="match status" value="1"/>
</dbReference>
<dbReference type="AlphaFoldDB" id="A0AB32XBZ7"/>
<dbReference type="KEGG" id="mfm:MfeM64YM_0486"/>
<dbReference type="PROSITE" id="PS51257">
    <property type="entry name" value="PROKAR_LIPOPROTEIN"/>
    <property type="match status" value="1"/>
</dbReference>
<dbReference type="EMBL" id="CP002458">
    <property type="protein sequence ID" value="ADV34484.1"/>
    <property type="molecule type" value="Genomic_DNA"/>
</dbReference>
<feature type="chain" id="PRO_5044242870" description="Lipoprotein" evidence="1">
    <location>
        <begin position="29"/>
        <end position="371"/>
    </location>
</feature>
<evidence type="ECO:0000256" key="1">
    <source>
        <dbReference type="SAM" id="SignalP"/>
    </source>
</evidence>
<name>A0AB32XBZ7_MYCFM</name>
<accession>A0AB32XBZ7</accession>
<keyword evidence="1" id="KW-0732">Signal</keyword>
<sequence>MNKSFIKRKKILLYLLPTIIAPNLIISAGCTLNSTNKWSKKNIHNNPVVDKIEKYLDLINKARINLSFEYDNNVLYDKSLDMTLSKNQENIAQICDMMDMIIGSSQTGIINSDNVELNTLMKEVESAVNFKDKLSFFTSQSGKDKFYQFFDKMLYLALDVNAQIFNDSRLLDGLTEDDENQQQRSRFYILKHKYFEKNKQILNEDWETVLSTDYKSISNIIANLHPKAWKEKGNQELVSNYSSSSNNSGHNHSHAIGNMIYELYNVILTLRKEIKENFEKDVLVIEEELKKSGHKKLAEIWEKAKNDFTNFINKIQDDNFLNAGFNYAEDAKRRCQEAVNVLQEITRYTIGKSKIKDIFVAIDLADGTKLE</sequence>
<evidence type="ECO:0000313" key="2">
    <source>
        <dbReference type="EMBL" id="ADV34484.1"/>
    </source>
</evidence>
<organism evidence="2 3">
    <name type="scientific">Mycoplasmopsis fermentans (strain M64)</name>
    <name type="common">Mycoplasma fermentans</name>
    <dbReference type="NCBI Taxonomy" id="943945"/>
    <lineage>
        <taxon>Bacteria</taxon>
        <taxon>Bacillati</taxon>
        <taxon>Mycoplasmatota</taxon>
        <taxon>Mycoplasmoidales</taxon>
        <taxon>Metamycoplasmataceae</taxon>
        <taxon>Mycoplasmopsis</taxon>
    </lineage>
</organism>
<evidence type="ECO:0000313" key="3">
    <source>
        <dbReference type="Proteomes" id="UP000007473"/>
    </source>
</evidence>
<dbReference type="RefSeq" id="WP_013354619.1">
    <property type="nucleotide sequence ID" value="NC_014921.1"/>
</dbReference>